<proteinExistence type="predicted"/>
<organism evidence="1">
    <name type="scientific">Rhizophagus irregularis (strain DAOM 181602 / DAOM 197198 / MUCL 43194)</name>
    <name type="common">Arbuscular mycorrhizal fungus</name>
    <name type="synonym">Glomus intraradices</name>
    <dbReference type="NCBI Taxonomy" id="747089"/>
    <lineage>
        <taxon>Eukaryota</taxon>
        <taxon>Fungi</taxon>
        <taxon>Fungi incertae sedis</taxon>
        <taxon>Mucoromycota</taxon>
        <taxon>Glomeromycotina</taxon>
        <taxon>Glomeromycetes</taxon>
        <taxon>Glomerales</taxon>
        <taxon>Glomeraceae</taxon>
        <taxon>Rhizophagus</taxon>
    </lineage>
</organism>
<evidence type="ECO:0000313" key="1">
    <source>
        <dbReference type="EMBL" id="ERZ96806.1"/>
    </source>
</evidence>
<dbReference type="HOGENOM" id="CLU_2172412_0_0_1"/>
<dbReference type="EMBL" id="KI300123">
    <property type="protein sequence ID" value="ERZ96806.1"/>
    <property type="molecule type" value="Genomic_DNA"/>
</dbReference>
<name>U9SNX0_RHIID</name>
<protein>
    <submittedName>
        <fullName evidence="1">Uncharacterized protein</fullName>
    </submittedName>
</protein>
<dbReference type="AlphaFoldDB" id="U9SNX0"/>
<sequence length="110" mass="12480">MQLEASNTVIPDIEGTSYFVSVVFSENPAVLNNFTHHSKLNESLNNIISSNRLGETQVAPEILVWVSENICSFGKRKHTDQKLLVIRVISTYFTFIIYKTEIPCRVFEGT</sequence>
<accession>U9SNX0</accession>
<gene>
    <name evidence="1" type="ORF">GLOINDRAFT_12229</name>
</gene>
<reference evidence="1" key="1">
    <citation type="submission" date="2013-07" db="EMBL/GenBank/DDBJ databases">
        <title>The genome of an arbuscular mycorrhizal fungus provides insights into the evolution of the oldest plant symbiosis.</title>
        <authorList>
            <consortium name="DOE Joint Genome Institute"/>
            <person name="Tisserant E."/>
            <person name="Malbreil M."/>
            <person name="Kuo A."/>
            <person name="Kohler A."/>
            <person name="Symeonidi A."/>
            <person name="Balestrini R."/>
            <person name="Charron P."/>
            <person name="Duensing N."/>
            <person name="Frei-dit-Frey N."/>
            <person name="Gianinazzi-Pearson V."/>
            <person name="Gilbert B."/>
            <person name="Handa Y."/>
            <person name="Hijri M."/>
            <person name="Kaul R."/>
            <person name="Kawaguchi M."/>
            <person name="Krajinski F."/>
            <person name="Lammers P."/>
            <person name="Lapierre D."/>
            <person name="Masclaux F.G."/>
            <person name="Murat C."/>
            <person name="Morin E."/>
            <person name="Ndikumana S."/>
            <person name="Pagni M."/>
            <person name="Petitpierre D."/>
            <person name="Requena N."/>
            <person name="Rosikiewicz P."/>
            <person name="Riley R."/>
            <person name="Saito K."/>
            <person name="San Clemente H."/>
            <person name="Shapiro H."/>
            <person name="van Tuinen D."/>
            <person name="Becard G."/>
            <person name="Bonfante P."/>
            <person name="Paszkowski U."/>
            <person name="Shachar-Hill Y."/>
            <person name="Young J.P."/>
            <person name="Sanders I.R."/>
            <person name="Henrissat B."/>
            <person name="Rensing S.A."/>
            <person name="Grigoriev I.V."/>
            <person name="Corradi N."/>
            <person name="Roux C."/>
            <person name="Martin F."/>
        </authorList>
    </citation>
    <scope>NUCLEOTIDE SEQUENCE</scope>
    <source>
        <strain evidence="1">DAOM 197198</strain>
    </source>
</reference>